<evidence type="ECO:0000256" key="3">
    <source>
        <dbReference type="ARBA" id="ARBA00022723"/>
    </source>
</evidence>
<comment type="caution">
    <text evidence="12">The sequence shown here is derived from an EMBL/GenBank/DDBJ whole genome shotgun (WGS) entry which is preliminary data.</text>
</comment>
<dbReference type="SUPFAM" id="SSF56784">
    <property type="entry name" value="HAD-like"/>
    <property type="match status" value="1"/>
</dbReference>
<dbReference type="GO" id="GO:0005886">
    <property type="term" value="C:plasma membrane"/>
    <property type="evidence" value="ECO:0007669"/>
    <property type="project" value="TreeGrafter"/>
</dbReference>
<dbReference type="PRINTS" id="PR00119">
    <property type="entry name" value="CATATPASE"/>
</dbReference>
<evidence type="ECO:0000313" key="13">
    <source>
        <dbReference type="Proteomes" id="UP001168877"/>
    </source>
</evidence>
<evidence type="ECO:0000256" key="9">
    <source>
        <dbReference type="SAM" id="Phobius"/>
    </source>
</evidence>
<dbReference type="SUPFAM" id="SSF81653">
    <property type="entry name" value="Calcium ATPase, transduction domain A"/>
    <property type="match status" value="1"/>
</dbReference>
<evidence type="ECO:0000256" key="6">
    <source>
        <dbReference type="ARBA" id="ARBA00022989"/>
    </source>
</evidence>
<dbReference type="EMBL" id="JAUESC010000381">
    <property type="protein sequence ID" value="KAK0590703.1"/>
    <property type="molecule type" value="Genomic_DNA"/>
</dbReference>
<reference evidence="12" key="1">
    <citation type="journal article" date="2022" name="Plant J.">
        <title>Strategies of tolerance reflected in two North American maple genomes.</title>
        <authorList>
            <person name="McEvoy S.L."/>
            <person name="Sezen U.U."/>
            <person name="Trouern-Trend A."/>
            <person name="McMahon S.M."/>
            <person name="Schaberg P.G."/>
            <person name="Yang J."/>
            <person name="Wegrzyn J.L."/>
            <person name="Swenson N.G."/>
        </authorList>
    </citation>
    <scope>NUCLEOTIDE SEQUENCE</scope>
    <source>
        <strain evidence="12">NS2018</strain>
    </source>
</reference>
<dbReference type="Proteomes" id="UP001168877">
    <property type="component" value="Unassembled WGS sequence"/>
</dbReference>
<evidence type="ECO:0000256" key="8">
    <source>
        <dbReference type="SAM" id="MobiDB-lite"/>
    </source>
</evidence>
<dbReference type="InterPro" id="IPR008250">
    <property type="entry name" value="ATPase_P-typ_transduc_dom_A_sf"/>
</dbReference>
<dbReference type="Pfam" id="PF13246">
    <property type="entry name" value="Cation_ATPase"/>
    <property type="match status" value="1"/>
</dbReference>
<dbReference type="Gene3D" id="1.20.1110.10">
    <property type="entry name" value="Calcium-transporting ATPase, transmembrane domain"/>
    <property type="match status" value="2"/>
</dbReference>
<keyword evidence="5" id="KW-0460">Magnesium</keyword>
<dbReference type="GO" id="GO:0046872">
    <property type="term" value="F:metal ion binding"/>
    <property type="evidence" value="ECO:0007669"/>
    <property type="project" value="UniProtKB-KW"/>
</dbReference>
<evidence type="ECO:0000259" key="11">
    <source>
        <dbReference type="Pfam" id="PF00689"/>
    </source>
</evidence>
<name>A0AA39SFE0_ACESA</name>
<feature type="transmembrane region" description="Helical" evidence="9">
    <location>
        <begin position="897"/>
        <end position="915"/>
    </location>
</feature>
<dbReference type="PANTHER" id="PTHR24093">
    <property type="entry name" value="CATION TRANSPORTING ATPASE"/>
    <property type="match status" value="1"/>
</dbReference>
<comment type="subcellular location">
    <subcellularLocation>
        <location evidence="1">Membrane</location>
    </subcellularLocation>
</comment>
<evidence type="ECO:0008006" key="14">
    <source>
        <dbReference type="Google" id="ProtNLM"/>
    </source>
</evidence>
<feature type="transmembrane region" description="Helical" evidence="9">
    <location>
        <begin position="1036"/>
        <end position="1056"/>
    </location>
</feature>
<dbReference type="Pfam" id="PF00689">
    <property type="entry name" value="Cation_ATPase_C"/>
    <property type="match status" value="1"/>
</dbReference>
<feature type="domain" description="Cation-transporting P-type ATPase C-terminal" evidence="11">
    <location>
        <begin position="889"/>
        <end position="1055"/>
    </location>
</feature>
<dbReference type="InterPro" id="IPR023214">
    <property type="entry name" value="HAD_sf"/>
</dbReference>
<feature type="transmembrane region" description="Helical" evidence="9">
    <location>
        <begin position="1088"/>
        <end position="1111"/>
    </location>
</feature>
<gene>
    <name evidence="12" type="ORF">LWI29_030587</name>
</gene>
<evidence type="ECO:0000256" key="7">
    <source>
        <dbReference type="ARBA" id="ARBA00023136"/>
    </source>
</evidence>
<feature type="region of interest" description="Disordered" evidence="8">
    <location>
        <begin position="1"/>
        <end position="44"/>
    </location>
</feature>
<evidence type="ECO:0000313" key="12">
    <source>
        <dbReference type="EMBL" id="KAK0590703.1"/>
    </source>
</evidence>
<dbReference type="SUPFAM" id="SSF81665">
    <property type="entry name" value="Calcium ATPase, transmembrane domain M"/>
    <property type="match status" value="1"/>
</dbReference>
<feature type="region of interest" description="Disordered" evidence="8">
    <location>
        <begin position="63"/>
        <end position="103"/>
    </location>
</feature>
<evidence type="ECO:0000256" key="2">
    <source>
        <dbReference type="ARBA" id="ARBA00022692"/>
    </source>
</evidence>
<keyword evidence="2 9" id="KW-0812">Transmembrane</keyword>
<accession>A0AA39SFE0</accession>
<sequence>MFQLHTNSNGQGSDDESNALGDGLLNTTTSTTSNSTSMASSSERYGRLWRRSITVGILITIKKTSNDPGEDPLQSPTSSSPLLNHDTEPNSSQQVTSDANNPVQENGFFNFVSKAYSSFSSSKSFKDQETSAPSYDPVPSSPVDEGLVSNLSIRSQHVIDIPSVNENEVVRIVKERDLNSLNNFGGVEKVASIFNSHLDKGIECIPDPQVWDTDNPVQAKGFFYFFLKAGNNYTIFLLLVSAGLSFSTEILKKGPEYGWQDGAVILAAVSMIVTFSSVAGFCQERKLKKKIWKEKNKLKVKVVRSGLDDRITISNLVPGDIVRLEKGDRVPADGLVVSGDIVLDGVLNSKIDREQNPFIHSGSKVMEGEGNMLVTSVGANTTLGKLLNLMIQDPNKKTLLEAQIAKPNAYIENLSLVVSILIALVAFIRLLFGKYHGDDDGFPELKGNVSVNALMQIFEGILFKPRGKISILASALTVAVISIQHGMPYVITVSLSCWSDEVKNQAEPQNLSACATMGIVTVMCIDVTGELVCKDLEVNKFWIGEKDLNNDVDSEIDQAVIEALERGIRAPLLVPAISASTTNGSFISWANSRWGMNVELLDQNLHVLGYRKLSSNDKCCGILMKHMGDEEKIMHTHWSGAASTILDMCSHYYDSNGRSRAIKDIKSRFELAIKDMEGSGLRPIAFACRKTEVQEIQEDGLHLLALAGIKYPEEIKSAVEAFRNAGVSIKLVSEDKLSAVRAIACELGIPESDDLALEGEQIRDLSITERMQKVDQVTLMGSCLAEDKLLLVQSMQQKDHIVAFVGGSSSIDSPALKEADVGITVANWCTKMARESSDIVIWAPGSLSMILKNGRCVYHNIQKFSELQLTVCISGLLITLITTMILEDSPITTVQLIWVNGITCILGGLMMVMELQVEELIANPPAERTSSLLTKVMCKSIALQVLCQASVLLIFQFKGQVIPSMNRDVRKAMIFSSFTLSQVANLFYAMNMVKKEVLLSVLRNTWFLMAYVTVIVVQVLVAEFLKSLADCVRLNWIQWIVCFLLAALPCSIHIAVEFISHSLLNRSLWSDGLQTVLSSRRWPHHRPYLLCIGIPFSMFLLFSDVAGHFAMV</sequence>
<dbReference type="InterPro" id="IPR023298">
    <property type="entry name" value="ATPase_P-typ_TM_dom_sf"/>
</dbReference>
<feature type="compositionally biased region" description="Low complexity" evidence="8">
    <location>
        <begin position="27"/>
        <end position="42"/>
    </location>
</feature>
<dbReference type="Gene3D" id="3.40.50.1000">
    <property type="entry name" value="HAD superfamily/HAD-like"/>
    <property type="match status" value="2"/>
</dbReference>
<feature type="domain" description="P-type ATPase A" evidence="10">
    <location>
        <begin position="297"/>
        <end position="390"/>
    </location>
</feature>
<feature type="transmembrane region" description="Helical" evidence="9">
    <location>
        <begin position="263"/>
        <end position="282"/>
    </location>
</feature>
<dbReference type="GO" id="GO:0005388">
    <property type="term" value="F:P-type calcium transporter activity"/>
    <property type="evidence" value="ECO:0007669"/>
    <property type="project" value="TreeGrafter"/>
</dbReference>
<keyword evidence="7 9" id="KW-0472">Membrane</keyword>
<proteinExistence type="predicted"/>
<feature type="compositionally biased region" description="Low complexity" evidence="8">
    <location>
        <begin position="72"/>
        <end position="83"/>
    </location>
</feature>
<dbReference type="InterPro" id="IPR036412">
    <property type="entry name" value="HAD-like_sf"/>
</dbReference>
<dbReference type="InterPro" id="IPR059000">
    <property type="entry name" value="ATPase_P-type_domA"/>
</dbReference>
<protein>
    <recommendedName>
        <fullName evidence="14">Calcium-transporting ATPase</fullName>
    </recommendedName>
</protein>
<dbReference type="InterPro" id="IPR006068">
    <property type="entry name" value="ATPase_P-typ_cation-transptr_C"/>
</dbReference>
<dbReference type="Gene3D" id="2.70.150.10">
    <property type="entry name" value="Calcium-transporting ATPase, cytoplasmic transduction domain A"/>
    <property type="match status" value="1"/>
</dbReference>
<keyword evidence="13" id="KW-1185">Reference proteome</keyword>
<dbReference type="PANTHER" id="PTHR24093:SF454">
    <property type="entry name" value="CATION-TRANSPORTING P-TYPE ATPASE C-TERMINAL DOMAIN-CONTAINING PROTEIN"/>
    <property type="match status" value="1"/>
</dbReference>
<reference evidence="12" key="2">
    <citation type="submission" date="2023-06" db="EMBL/GenBank/DDBJ databases">
        <authorList>
            <person name="Swenson N.G."/>
            <person name="Wegrzyn J.L."/>
            <person name="Mcevoy S.L."/>
        </authorList>
    </citation>
    <scope>NUCLEOTIDE SEQUENCE</scope>
    <source>
        <strain evidence="12">NS2018</strain>
        <tissue evidence="12">Leaf</tissue>
    </source>
</reference>
<evidence type="ECO:0000256" key="4">
    <source>
        <dbReference type="ARBA" id="ARBA00022837"/>
    </source>
</evidence>
<feature type="transmembrane region" description="Helical" evidence="9">
    <location>
        <begin position="233"/>
        <end position="251"/>
    </location>
</feature>
<dbReference type="InterPro" id="IPR023299">
    <property type="entry name" value="ATPase_P-typ_cyto_dom_N"/>
</dbReference>
<dbReference type="AlphaFoldDB" id="A0AA39SFE0"/>
<organism evidence="12 13">
    <name type="scientific">Acer saccharum</name>
    <name type="common">Sugar maple</name>
    <dbReference type="NCBI Taxonomy" id="4024"/>
    <lineage>
        <taxon>Eukaryota</taxon>
        <taxon>Viridiplantae</taxon>
        <taxon>Streptophyta</taxon>
        <taxon>Embryophyta</taxon>
        <taxon>Tracheophyta</taxon>
        <taxon>Spermatophyta</taxon>
        <taxon>Magnoliopsida</taxon>
        <taxon>eudicotyledons</taxon>
        <taxon>Gunneridae</taxon>
        <taxon>Pentapetalae</taxon>
        <taxon>rosids</taxon>
        <taxon>malvids</taxon>
        <taxon>Sapindales</taxon>
        <taxon>Sapindaceae</taxon>
        <taxon>Hippocastanoideae</taxon>
        <taxon>Acereae</taxon>
        <taxon>Acer</taxon>
    </lineage>
</organism>
<feature type="compositionally biased region" description="Polar residues" evidence="8">
    <location>
        <begin position="89"/>
        <end position="103"/>
    </location>
</feature>
<dbReference type="Gene3D" id="3.40.1110.10">
    <property type="entry name" value="Calcium-transporting ATPase, cytoplasmic domain N"/>
    <property type="match status" value="2"/>
</dbReference>
<evidence type="ECO:0000259" key="10">
    <source>
        <dbReference type="Pfam" id="PF00122"/>
    </source>
</evidence>
<dbReference type="Pfam" id="PF00122">
    <property type="entry name" value="E1-E2_ATPase"/>
    <property type="match status" value="1"/>
</dbReference>
<dbReference type="GO" id="GO:0000166">
    <property type="term" value="F:nucleotide binding"/>
    <property type="evidence" value="ECO:0007669"/>
    <property type="project" value="InterPro"/>
</dbReference>
<keyword evidence="6 9" id="KW-1133">Transmembrane helix</keyword>
<evidence type="ECO:0000256" key="1">
    <source>
        <dbReference type="ARBA" id="ARBA00004370"/>
    </source>
</evidence>
<dbReference type="SUPFAM" id="SSF81660">
    <property type="entry name" value="Metal cation-transporting ATPase, ATP-binding domain N"/>
    <property type="match status" value="1"/>
</dbReference>
<feature type="compositionally biased region" description="Polar residues" evidence="8">
    <location>
        <begin position="1"/>
        <end position="12"/>
    </location>
</feature>
<keyword evidence="4" id="KW-0106">Calcium</keyword>
<feature type="transmembrane region" description="Helical" evidence="9">
    <location>
        <begin position="414"/>
        <end position="432"/>
    </location>
</feature>
<feature type="transmembrane region" description="Helical" evidence="9">
    <location>
        <begin position="469"/>
        <end position="491"/>
    </location>
</feature>
<evidence type="ECO:0000256" key="5">
    <source>
        <dbReference type="ARBA" id="ARBA00022842"/>
    </source>
</evidence>
<keyword evidence="3" id="KW-0479">Metal-binding</keyword>
<feature type="transmembrane region" description="Helical" evidence="9">
    <location>
        <begin position="867"/>
        <end position="885"/>
    </location>
</feature>
<feature type="transmembrane region" description="Helical" evidence="9">
    <location>
        <begin position="1005"/>
        <end position="1024"/>
    </location>
</feature>